<evidence type="ECO:0000313" key="3">
    <source>
        <dbReference type="Proteomes" id="UP000198990"/>
    </source>
</evidence>
<accession>A0A1H7NQ84</accession>
<dbReference type="STRING" id="228957.SAMN04488008_103246"/>
<organism evidence="2 3">
    <name type="scientific">Maribacter orientalis</name>
    <dbReference type="NCBI Taxonomy" id="228957"/>
    <lineage>
        <taxon>Bacteria</taxon>
        <taxon>Pseudomonadati</taxon>
        <taxon>Bacteroidota</taxon>
        <taxon>Flavobacteriia</taxon>
        <taxon>Flavobacteriales</taxon>
        <taxon>Flavobacteriaceae</taxon>
        <taxon>Maribacter</taxon>
    </lineage>
</organism>
<evidence type="ECO:0000256" key="1">
    <source>
        <dbReference type="SAM" id="MobiDB-lite"/>
    </source>
</evidence>
<sequence>MKKITFILILSFAIGCKQAPSQDKVVDNPPNTSGDQDGPTAYFAKLQADAIQEAFEGITTDKGKETGLFPIRTTGVSTQPIKEAAEQFLKAMSLSQKERASYAIDDDEWRKWCNVDNGIYIRQGVSLKEMDSLQKSMAFNLMQTSLSAKGLTLSKDIMKTDQTLKELNNGSDAYDEELYWFTFMGTPSNTEPWGWQLDGHHLVINYFILGDQVVMSPVFMGGEPIITSSGKYKGNSIFQDEQNLGLALMQSFSAAQQKEAMLSMTKERDVAKAEAFKDNAIINYEGLPISKLTESQKEALLQLTAQYINNIREGHQQIKMEEIKAHLDNTWFAWVGSTEDDAVFYYRIHSPVVLIEFDHQKAVGVPHDKNSGPTRNHIHTVVRTPNGNDYGKDLLKQHLKEHHH</sequence>
<dbReference type="PANTHER" id="PTHR37489:SF1">
    <property type="entry name" value="DUF3500 DOMAIN-CONTAINING PROTEIN"/>
    <property type="match status" value="1"/>
</dbReference>
<protein>
    <recommendedName>
        <fullName evidence="4">DUF3500 domain-containing protein</fullName>
    </recommendedName>
</protein>
<dbReference type="RefSeq" id="WP_091622473.1">
    <property type="nucleotide sequence ID" value="NZ_FNZN01000003.1"/>
</dbReference>
<feature type="region of interest" description="Disordered" evidence="1">
    <location>
        <begin position="366"/>
        <end position="392"/>
    </location>
</feature>
<dbReference type="Proteomes" id="UP000198990">
    <property type="component" value="Unassembled WGS sequence"/>
</dbReference>
<dbReference type="InterPro" id="IPR021889">
    <property type="entry name" value="DUF3500"/>
</dbReference>
<dbReference type="PROSITE" id="PS51257">
    <property type="entry name" value="PROKAR_LIPOPROTEIN"/>
    <property type="match status" value="1"/>
</dbReference>
<evidence type="ECO:0000313" key="2">
    <source>
        <dbReference type="EMBL" id="SEL25449.1"/>
    </source>
</evidence>
<dbReference type="EMBL" id="FNZN01000003">
    <property type="protein sequence ID" value="SEL25449.1"/>
    <property type="molecule type" value="Genomic_DNA"/>
</dbReference>
<keyword evidence="3" id="KW-1185">Reference proteome</keyword>
<evidence type="ECO:0008006" key="4">
    <source>
        <dbReference type="Google" id="ProtNLM"/>
    </source>
</evidence>
<dbReference type="PANTHER" id="PTHR37489">
    <property type="entry name" value="DUF3500 DOMAIN-CONTAINING PROTEIN"/>
    <property type="match status" value="1"/>
</dbReference>
<name>A0A1H7NQ84_9FLAO</name>
<dbReference type="AlphaFoldDB" id="A0A1H7NQ84"/>
<reference evidence="3" key="1">
    <citation type="submission" date="2016-10" db="EMBL/GenBank/DDBJ databases">
        <authorList>
            <person name="Varghese N."/>
            <person name="Submissions S."/>
        </authorList>
    </citation>
    <scope>NUCLEOTIDE SEQUENCE [LARGE SCALE GENOMIC DNA]</scope>
    <source>
        <strain evidence="3">DSM 16471</strain>
    </source>
</reference>
<dbReference type="Pfam" id="PF12006">
    <property type="entry name" value="DUF3500"/>
    <property type="match status" value="1"/>
</dbReference>
<dbReference type="OrthoDB" id="581140at2"/>
<gene>
    <name evidence="2" type="ORF">SAMN04488008_103246</name>
</gene>
<proteinExistence type="predicted"/>